<dbReference type="Gene3D" id="3.40.50.300">
    <property type="entry name" value="P-loop containing nucleotide triphosphate hydrolases"/>
    <property type="match status" value="1"/>
</dbReference>
<dbReference type="PROSITE" id="PS00211">
    <property type="entry name" value="ABC_TRANSPORTER_1"/>
    <property type="match status" value="1"/>
</dbReference>
<dbReference type="Pfam" id="PF08352">
    <property type="entry name" value="oligo_HPY"/>
    <property type="match status" value="1"/>
</dbReference>
<organism evidence="9 10">
    <name type="scientific">Micromonospora robiginosa</name>
    <dbReference type="NCBI Taxonomy" id="2749844"/>
    <lineage>
        <taxon>Bacteria</taxon>
        <taxon>Bacillati</taxon>
        <taxon>Actinomycetota</taxon>
        <taxon>Actinomycetes</taxon>
        <taxon>Micromonosporales</taxon>
        <taxon>Micromonosporaceae</taxon>
        <taxon>Micromonospora</taxon>
    </lineage>
</organism>
<sequence>MVESSSRDPYLRVSDLRVRFDTEDGVVRAVDGVSFAVERGRTLGIVGESGSGKSVTSLAILGLHNSRRADVSGEISVGGRQLVGLPEEEVRRLRGRDMAMIFQDPLSALHPYYSVGRQIAEAYRVHHPKAGKREARTRAVDMLQRVGIPQPAKRFEQYPHEFSGGMRQRAMIAMALVNDPDLLIADEPTTALDVTVQAQILDLLADLQEEFRSAIILITHDLGVVAQVADDVLVMYGGRAVEQGSVGQVLRAPQHPYTWGLLSSVPSLHGDADADLVPIPGNPPSLINLPSGCAFHPRCRYADVNGDRSRTQVPELRDAGQSGHRVACHLPVAKRELIYQQDVAQTGVAR</sequence>
<keyword evidence="6 9" id="KW-0067">ATP-binding</keyword>
<dbReference type="AlphaFoldDB" id="A0A7L6B1Y8"/>
<evidence type="ECO:0000256" key="2">
    <source>
        <dbReference type="ARBA" id="ARBA00005417"/>
    </source>
</evidence>
<evidence type="ECO:0000256" key="4">
    <source>
        <dbReference type="ARBA" id="ARBA00022475"/>
    </source>
</evidence>
<evidence type="ECO:0000256" key="1">
    <source>
        <dbReference type="ARBA" id="ARBA00004202"/>
    </source>
</evidence>
<evidence type="ECO:0000256" key="3">
    <source>
        <dbReference type="ARBA" id="ARBA00022448"/>
    </source>
</evidence>
<dbReference type="PANTHER" id="PTHR43297">
    <property type="entry name" value="OLIGOPEPTIDE TRANSPORT ATP-BINDING PROTEIN APPD"/>
    <property type="match status" value="1"/>
</dbReference>
<evidence type="ECO:0000256" key="5">
    <source>
        <dbReference type="ARBA" id="ARBA00022741"/>
    </source>
</evidence>
<dbReference type="InterPro" id="IPR017871">
    <property type="entry name" value="ABC_transporter-like_CS"/>
</dbReference>
<keyword evidence="10" id="KW-1185">Reference proteome</keyword>
<evidence type="ECO:0000256" key="6">
    <source>
        <dbReference type="ARBA" id="ARBA00022840"/>
    </source>
</evidence>
<dbReference type="EMBL" id="CP059322">
    <property type="protein sequence ID" value="QLQ35988.1"/>
    <property type="molecule type" value="Genomic_DNA"/>
</dbReference>
<dbReference type="GO" id="GO:0005886">
    <property type="term" value="C:plasma membrane"/>
    <property type="evidence" value="ECO:0007669"/>
    <property type="project" value="UniProtKB-SubCell"/>
</dbReference>
<keyword evidence="4" id="KW-1003">Cell membrane</keyword>
<dbReference type="InterPro" id="IPR013563">
    <property type="entry name" value="Oligopep_ABC_C"/>
</dbReference>
<dbReference type="Proteomes" id="UP000510844">
    <property type="component" value="Chromosome"/>
</dbReference>
<keyword evidence="5" id="KW-0547">Nucleotide-binding</keyword>
<dbReference type="PROSITE" id="PS50893">
    <property type="entry name" value="ABC_TRANSPORTER_2"/>
    <property type="match status" value="1"/>
</dbReference>
<reference evidence="9 10" key="2">
    <citation type="journal article" date="2021" name="Mar. Drugs">
        <title>A New Micromonospora Strain with Antibiotic Activity Isolated from the Microbiome of a Mid-Atlantic Deep-Sea Sponge.</title>
        <authorList>
            <person name="Back C.R."/>
            <person name="Stennett H.L."/>
            <person name="Williams S.E."/>
            <person name="Wang L."/>
            <person name="Ojeda Gomez J."/>
            <person name="Abdulle O.M."/>
            <person name="Duffy T."/>
            <person name="Neal C."/>
            <person name="Mantell J."/>
            <person name="Jepson M.A."/>
            <person name="Hendry K.R."/>
            <person name="Powell D."/>
            <person name="Stach J.E.M."/>
            <person name="Essex-Lopresti A.E."/>
            <person name="Willis C.L."/>
            <person name="Curnow P."/>
            <person name="Race P.R."/>
        </authorList>
    </citation>
    <scope>NUCLEOTIDE SEQUENCE [LARGE SCALE GENOMIC DNA]</scope>
    <source>
        <strain evidence="9 10">28ISP2-46</strain>
    </source>
</reference>
<dbReference type="KEGG" id="mfeu:H1D33_21950"/>
<keyword evidence="3" id="KW-0813">Transport</keyword>
<feature type="domain" description="ABC transporter" evidence="8">
    <location>
        <begin position="11"/>
        <end position="262"/>
    </location>
</feature>
<dbReference type="GO" id="GO:0005524">
    <property type="term" value="F:ATP binding"/>
    <property type="evidence" value="ECO:0007669"/>
    <property type="project" value="UniProtKB-KW"/>
</dbReference>
<comment type="similarity">
    <text evidence="2">Belongs to the ABC transporter superfamily.</text>
</comment>
<dbReference type="NCBIfam" id="TIGR01727">
    <property type="entry name" value="oligo_HPY"/>
    <property type="match status" value="1"/>
</dbReference>
<gene>
    <name evidence="9" type="ORF">H1D33_21950</name>
</gene>
<evidence type="ECO:0000313" key="10">
    <source>
        <dbReference type="Proteomes" id="UP000510844"/>
    </source>
</evidence>
<accession>A0A7L6B1Y8</accession>
<dbReference type="InterPro" id="IPR027417">
    <property type="entry name" value="P-loop_NTPase"/>
</dbReference>
<name>A0A7L6B1Y8_9ACTN</name>
<dbReference type="GO" id="GO:0015833">
    <property type="term" value="P:peptide transport"/>
    <property type="evidence" value="ECO:0007669"/>
    <property type="project" value="InterPro"/>
</dbReference>
<dbReference type="SUPFAM" id="SSF52540">
    <property type="entry name" value="P-loop containing nucleoside triphosphate hydrolases"/>
    <property type="match status" value="1"/>
</dbReference>
<proteinExistence type="inferred from homology"/>
<dbReference type="SMART" id="SM00382">
    <property type="entry name" value="AAA"/>
    <property type="match status" value="1"/>
</dbReference>
<dbReference type="FunFam" id="3.40.50.300:FF:000016">
    <property type="entry name" value="Oligopeptide ABC transporter ATP-binding component"/>
    <property type="match status" value="1"/>
</dbReference>
<dbReference type="Pfam" id="PF00005">
    <property type="entry name" value="ABC_tran"/>
    <property type="match status" value="1"/>
</dbReference>
<comment type="subcellular location">
    <subcellularLocation>
        <location evidence="1">Cell membrane</location>
        <topology evidence="1">Peripheral membrane protein</topology>
    </subcellularLocation>
</comment>
<dbReference type="CDD" id="cd03257">
    <property type="entry name" value="ABC_NikE_OppD_transporters"/>
    <property type="match status" value="1"/>
</dbReference>
<protein>
    <submittedName>
        <fullName evidence="9">ABC transporter ATP-binding protein</fullName>
    </submittedName>
</protein>
<evidence type="ECO:0000313" key="9">
    <source>
        <dbReference type="EMBL" id="QLQ35988.1"/>
    </source>
</evidence>
<dbReference type="InterPro" id="IPR003439">
    <property type="entry name" value="ABC_transporter-like_ATP-bd"/>
</dbReference>
<dbReference type="GO" id="GO:0016887">
    <property type="term" value="F:ATP hydrolysis activity"/>
    <property type="evidence" value="ECO:0007669"/>
    <property type="project" value="InterPro"/>
</dbReference>
<evidence type="ECO:0000259" key="8">
    <source>
        <dbReference type="PROSITE" id="PS50893"/>
    </source>
</evidence>
<dbReference type="InterPro" id="IPR003593">
    <property type="entry name" value="AAA+_ATPase"/>
</dbReference>
<dbReference type="InterPro" id="IPR050388">
    <property type="entry name" value="ABC_Ni/Peptide_Import"/>
</dbReference>
<evidence type="ECO:0000256" key="7">
    <source>
        <dbReference type="ARBA" id="ARBA00023136"/>
    </source>
</evidence>
<keyword evidence="7" id="KW-0472">Membrane</keyword>
<reference evidence="10" key="1">
    <citation type="submission" date="2020-07" db="EMBL/GenBank/DDBJ databases">
        <title>A new Micromonospora strain with potent antibiotic activity isolated from the microbiome of a mid-Atlantic deep-sea sponge.</title>
        <authorList>
            <person name="Back C.R."/>
            <person name="Stennett H.L."/>
            <person name="Williams S.E."/>
            <person name="Wang L."/>
            <person name="Ojeda Gomez J."/>
            <person name="Abdulle O.M."/>
            <person name="Duffy T."/>
            <person name="Hendry K.R."/>
            <person name="Powell D."/>
            <person name="Stach J.E."/>
            <person name="Essex-Lopresti A.E."/>
            <person name="Willis C.L."/>
            <person name="Curnow P."/>
            <person name="Race P.R."/>
        </authorList>
    </citation>
    <scope>NUCLEOTIDE SEQUENCE [LARGE SCALE GENOMIC DNA]</scope>
    <source>
        <strain evidence="10">28ISP2-46</strain>
    </source>
</reference>
<dbReference type="RefSeq" id="WP_181568509.1">
    <property type="nucleotide sequence ID" value="NZ_CP059322.2"/>
</dbReference>
<dbReference type="PANTHER" id="PTHR43297:SF2">
    <property type="entry name" value="DIPEPTIDE TRANSPORT ATP-BINDING PROTEIN DPPD"/>
    <property type="match status" value="1"/>
</dbReference>